<dbReference type="PANTHER" id="PTHR43861">
    <property type="entry name" value="TRANS-ACONITATE 2-METHYLTRANSFERASE-RELATED"/>
    <property type="match status" value="1"/>
</dbReference>
<organism evidence="4 5">
    <name type="scientific">Croceicoccus esteveae</name>
    <dbReference type="NCBI Taxonomy" id="3075597"/>
    <lineage>
        <taxon>Bacteria</taxon>
        <taxon>Pseudomonadati</taxon>
        <taxon>Pseudomonadota</taxon>
        <taxon>Alphaproteobacteria</taxon>
        <taxon>Sphingomonadales</taxon>
        <taxon>Erythrobacteraceae</taxon>
        <taxon>Croceicoccus</taxon>
    </lineage>
</organism>
<accession>A0ABU2ZFY6</accession>
<feature type="signal peptide" evidence="2">
    <location>
        <begin position="1"/>
        <end position="18"/>
    </location>
</feature>
<evidence type="ECO:0000256" key="2">
    <source>
        <dbReference type="SAM" id="SignalP"/>
    </source>
</evidence>
<comment type="caution">
    <text evidence="4">The sequence shown here is derived from an EMBL/GenBank/DDBJ whole genome shotgun (WGS) entry which is preliminary data.</text>
</comment>
<sequence length="271" mass="29551">MAAASASLRRFAAIVALASATALLTACEIREAGTDRPASARAFPEPDRPVSQIGSNRFSTERARDERSEAAIVMEMADIRPGMTVADIGAGEGYYTVRLAERVGSSGRVLAQDIDSDTVDQLGQRVERERLDNVSIKLGRPDDPGLPAESFDRIFLVHMYHEVAEPYAFLWRLHPALKAGGQIIVVDADRQSDAHGIAPKLLFCEFQAVGFRLAAFNRRPDIAGYYARFESAGNRPEPDEIKACRQDIAGSRMRNNMAEATMPSAGKDVPS</sequence>
<dbReference type="Proteomes" id="UP001259803">
    <property type="component" value="Unassembled WGS sequence"/>
</dbReference>
<keyword evidence="2" id="KW-0732">Signal</keyword>
<keyword evidence="4" id="KW-0489">Methyltransferase</keyword>
<dbReference type="GO" id="GO:0032259">
    <property type="term" value="P:methylation"/>
    <property type="evidence" value="ECO:0007669"/>
    <property type="project" value="UniProtKB-KW"/>
</dbReference>
<dbReference type="SUPFAM" id="SSF53335">
    <property type="entry name" value="S-adenosyl-L-methionine-dependent methyltransferases"/>
    <property type="match status" value="1"/>
</dbReference>
<feature type="region of interest" description="Disordered" evidence="1">
    <location>
        <begin position="34"/>
        <end position="65"/>
    </location>
</feature>
<keyword evidence="4" id="KW-0808">Transferase</keyword>
<proteinExistence type="predicted"/>
<dbReference type="Pfam" id="PF13847">
    <property type="entry name" value="Methyltransf_31"/>
    <property type="match status" value="1"/>
</dbReference>
<dbReference type="CDD" id="cd02440">
    <property type="entry name" value="AdoMet_MTases"/>
    <property type="match status" value="1"/>
</dbReference>
<reference evidence="4 5" key="1">
    <citation type="submission" date="2023-09" db="EMBL/GenBank/DDBJ databases">
        <authorList>
            <person name="Rey-Velasco X."/>
        </authorList>
    </citation>
    <scope>NUCLEOTIDE SEQUENCE [LARGE SCALE GENOMIC DNA]</scope>
    <source>
        <strain evidence="4 5">F390</strain>
    </source>
</reference>
<gene>
    <name evidence="4" type="ORF">RM533_04905</name>
</gene>
<evidence type="ECO:0000256" key="1">
    <source>
        <dbReference type="SAM" id="MobiDB-lite"/>
    </source>
</evidence>
<evidence type="ECO:0000313" key="4">
    <source>
        <dbReference type="EMBL" id="MDT0575517.1"/>
    </source>
</evidence>
<feature type="domain" description="Methyltransferase" evidence="3">
    <location>
        <begin position="80"/>
        <end position="192"/>
    </location>
</feature>
<feature type="chain" id="PRO_5047179582" evidence="2">
    <location>
        <begin position="19"/>
        <end position="271"/>
    </location>
</feature>
<dbReference type="Gene3D" id="3.40.50.150">
    <property type="entry name" value="Vaccinia Virus protein VP39"/>
    <property type="match status" value="1"/>
</dbReference>
<dbReference type="RefSeq" id="WP_311340176.1">
    <property type="nucleotide sequence ID" value="NZ_JAVRHS010000002.1"/>
</dbReference>
<dbReference type="InterPro" id="IPR029063">
    <property type="entry name" value="SAM-dependent_MTases_sf"/>
</dbReference>
<name>A0ABU2ZFY6_9SPHN</name>
<dbReference type="InterPro" id="IPR025714">
    <property type="entry name" value="Methyltranfer_dom"/>
</dbReference>
<keyword evidence="5" id="KW-1185">Reference proteome</keyword>
<dbReference type="GO" id="GO:0008168">
    <property type="term" value="F:methyltransferase activity"/>
    <property type="evidence" value="ECO:0007669"/>
    <property type="project" value="UniProtKB-KW"/>
</dbReference>
<evidence type="ECO:0000313" key="5">
    <source>
        <dbReference type="Proteomes" id="UP001259803"/>
    </source>
</evidence>
<evidence type="ECO:0000259" key="3">
    <source>
        <dbReference type="Pfam" id="PF13847"/>
    </source>
</evidence>
<dbReference type="EMBL" id="JAVRHS010000002">
    <property type="protein sequence ID" value="MDT0575517.1"/>
    <property type="molecule type" value="Genomic_DNA"/>
</dbReference>
<protein>
    <submittedName>
        <fullName evidence="4">Methyltransferase domain-containing protein</fullName>
    </submittedName>
</protein>